<dbReference type="OrthoDB" id="437580at2759"/>
<evidence type="ECO:0000259" key="1">
    <source>
        <dbReference type="PROSITE" id="PS51061"/>
    </source>
</evidence>
<dbReference type="GO" id="GO:0003676">
    <property type="term" value="F:nucleic acid binding"/>
    <property type="evidence" value="ECO:0007669"/>
    <property type="project" value="UniProtKB-UniRule"/>
</dbReference>
<evidence type="ECO:0000313" key="2">
    <source>
        <dbReference type="EMBL" id="CAF0756008.1"/>
    </source>
</evidence>
<reference evidence="2" key="1">
    <citation type="submission" date="2021-02" db="EMBL/GenBank/DDBJ databases">
        <authorList>
            <person name="Nowell W R."/>
        </authorList>
    </citation>
    <scope>NUCLEOTIDE SEQUENCE</scope>
    <source>
        <strain evidence="2">Ploen Becks lab</strain>
    </source>
</reference>
<dbReference type="SMART" id="SM00393">
    <property type="entry name" value="R3H"/>
    <property type="match status" value="1"/>
</dbReference>
<evidence type="ECO:0000313" key="3">
    <source>
        <dbReference type="Proteomes" id="UP000663879"/>
    </source>
</evidence>
<dbReference type="InterPro" id="IPR001374">
    <property type="entry name" value="R3H_dom"/>
</dbReference>
<dbReference type="SUPFAM" id="SSF82708">
    <property type="entry name" value="R3H domain"/>
    <property type="match status" value="1"/>
</dbReference>
<dbReference type="Pfam" id="PF01424">
    <property type="entry name" value="R3H"/>
    <property type="match status" value="1"/>
</dbReference>
<proteinExistence type="predicted"/>
<dbReference type="InterPro" id="IPR036867">
    <property type="entry name" value="R3H_dom_sf"/>
</dbReference>
<protein>
    <recommendedName>
        <fullName evidence="1">R3H domain-containing protein</fullName>
    </recommendedName>
</protein>
<dbReference type="CDD" id="cd02325">
    <property type="entry name" value="R3H"/>
    <property type="match status" value="1"/>
</dbReference>
<feature type="domain" description="R3H" evidence="1">
    <location>
        <begin position="108"/>
        <end position="171"/>
    </location>
</feature>
<dbReference type="AlphaFoldDB" id="A0A813PJ34"/>
<name>A0A813PJ34_9BILA</name>
<dbReference type="Gene3D" id="3.30.1370.50">
    <property type="entry name" value="R3H-like domain"/>
    <property type="match status" value="1"/>
</dbReference>
<accession>A0A813PJ34</accession>
<keyword evidence="3" id="KW-1185">Reference proteome</keyword>
<dbReference type="EMBL" id="CAJNOC010000399">
    <property type="protein sequence ID" value="CAF0756008.1"/>
    <property type="molecule type" value="Genomic_DNA"/>
</dbReference>
<gene>
    <name evidence="2" type="ORF">OXX778_LOCUS4175</name>
</gene>
<sequence>MGFWNLTRNGAFEAILDVIAEAYNPESGIQFDKEDQDLDKIEEDIFGDDENEKEDNEVVNLENGDINDFFYDGVTNVYLAETNEPISSILNLSNIEYSCLYLSEVSQSEFISAVNIITNEIFENKIFSFEFRSNLSNEQRKIIHELCEKVGLKHETRGTRYKKLVISKFDNVERNDIDSLSAELVKFSIAVPRDEHVQDVVNIPVKRQRGRPKKN</sequence>
<dbReference type="Proteomes" id="UP000663879">
    <property type="component" value="Unassembled WGS sequence"/>
</dbReference>
<organism evidence="2 3">
    <name type="scientific">Brachionus calyciflorus</name>
    <dbReference type="NCBI Taxonomy" id="104777"/>
    <lineage>
        <taxon>Eukaryota</taxon>
        <taxon>Metazoa</taxon>
        <taxon>Spiralia</taxon>
        <taxon>Gnathifera</taxon>
        <taxon>Rotifera</taxon>
        <taxon>Eurotatoria</taxon>
        <taxon>Monogononta</taxon>
        <taxon>Pseudotrocha</taxon>
        <taxon>Ploima</taxon>
        <taxon>Brachionidae</taxon>
        <taxon>Brachionus</taxon>
    </lineage>
</organism>
<dbReference type="PROSITE" id="PS51061">
    <property type="entry name" value="R3H"/>
    <property type="match status" value="1"/>
</dbReference>
<comment type="caution">
    <text evidence="2">The sequence shown here is derived from an EMBL/GenBank/DDBJ whole genome shotgun (WGS) entry which is preliminary data.</text>
</comment>